<name>A0ABW5BL94_9PROT</name>
<dbReference type="Proteomes" id="UP001597294">
    <property type="component" value="Unassembled WGS sequence"/>
</dbReference>
<evidence type="ECO:0000313" key="3">
    <source>
        <dbReference type="Proteomes" id="UP001597294"/>
    </source>
</evidence>
<comment type="caution">
    <text evidence="2">The sequence shown here is derived from an EMBL/GenBank/DDBJ whole genome shotgun (WGS) entry which is preliminary data.</text>
</comment>
<dbReference type="RefSeq" id="WP_380251665.1">
    <property type="nucleotide sequence ID" value="NZ_JBHUII010000004.1"/>
</dbReference>
<keyword evidence="1" id="KW-0812">Transmembrane</keyword>
<gene>
    <name evidence="2" type="ORF">ACFSKO_11575</name>
</gene>
<reference evidence="3" key="1">
    <citation type="journal article" date="2019" name="Int. J. Syst. Evol. Microbiol.">
        <title>The Global Catalogue of Microorganisms (GCM) 10K type strain sequencing project: providing services to taxonomists for standard genome sequencing and annotation.</title>
        <authorList>
            <consortium name="The Broad Institute Genomics Platform"/>
            <consortium name="The Broad Institute Genome Sequencing Center for Infectious Disease"/>
            <person name="Wu L."/>
            <person name="Ma J."/>
        </authorList>
    </citation>
    <scope>NUCLEOTIDE SEQUENCE [LARGE SCALE GENOMIC DNA]</scope>
    <source>
        <strain evidence="3">CGMCC 4.7192</strain>
    </source>
</reference>
<feature type="transmembrane region" description="Helical" evidence="1">
    <location>
        <begin position="21"/>
        <end position="44"/>
    </location>
</feature>
<evidence type="ECO:0008006" key="4">
    <source>
        <dbReference type="Google" id="ProtNLM"/>
    </source>
</evidence>
<organism evidence="2 3">
    <name type="scientific">Kiloniella antarctica</name>
    <dbReference type="NCBI Taxonomy" id="1550907"/>
    <lineage>
        <taxon>Bacteria</taxon>
        <taxon>Pseudomonadati</taxon>
        <taxon>Pseudomonadota</taxon>
        <taxon>Alphaproteobacteria</taxon>
        <taxon>Rhodospirillales</taxon>
        <taxon>Kiloniellaceae</taxon>
        <taxon>Kiloniella</taxon>
    </lineage>
</organism>
<keyword evidence="3" id="KW-1185">Reference proteome</keyword>
<evidence type="ECO:0000256" key="1">
    <source>
        <dbReference type="SAM" id="Phobius"/>
    </source>
</evidence>
<keyword evidence="1" id="KW-0472">Membrane</keyword>
<dbReference type="EMBL" id="JBHUII010000004">
    <property type="protein sequence ID" value="MFD2206261.1"/>
    <property type="molecule type" value="Genomic_DNA"/>
</dbReference>
<accession>A0ABW5BL94</accession>
<evidence type="ECO:0000313" key="2">
    <source>
        <dbReference type="EMBL" id="MFD2206261.1"/>
    </source>
</evidence>
<protein>
    <recommendedName>
        <fullName evidence="4">Chemotaxis methyl-accepting receptor HlyB-like 4HB MCP domain-containing protein</fullName>
    </recommendedName>
</protein>
<keyword evidence="1" id="KW-1133">Transmembrane helix</keyword>
<sequence>MIGNMSPLRLLNISGSANREYWFSQAIIILSTVAGVYLASLAGFQIAVNFDRYQSTSEVSYLEKSLRAEVADNITMVEKWSTTYKDGPMLWHDKRFAPAESHQLDDMIWKTMHNSPRTFEVKPEILTTVRRFYSEVRQHKTILFQQQQPNSLAQSSIKALGVIASKARTEILPMIDADIERLENDLLTFSD</sequence>
<proteinExistence type="predicted"/>